<evidence type="ECO:0000256" key="5">
    <source>
        <dbReference type="ARBA" id="ARBA00022723"/>
    </source>
</evidence>
<reference evidence="19" key="1">
    <citation type="journal article" date="2019" name="Int. J. Syst. Evol. Microbiol.">
        <title>The Global Catalogue of Microorganisms (GCM) 10K type strain sequencing project: providing services to taxonomists for standard genome sequencing and annotation.</title>
        <authorList>
            <consortium name="The Broad Institute Genomics Platform"/>
            <consortium name="The Broad Institute Genome Sequencing Center for Infectious Disease"/>
            <person name="Wu L."/>
            <person name="Ma J."/>
        </authorList>
    </citation>
    <scope>NUCLEOTIDE SEQUENCE [LARGE SCALE GENOMIC DNA]</scope>
    <source>
        <strain evidence="19">CGMCC 1.15772</strain>
    </source>
</reference>
<evidence type="ECO:0000313" key="19">
    <source>
        <dbReference type="Proteomes" id="UP001596297"/>
    </source>
</evidence>
<dbReference type="HAMAP" id="MF_00012">
    <property type="entry name" value="IlvD"/>
    <property type="match status" value="1"/>
</dbReference>
<feature type="active site" description="Proton acceptor" evidence="15">
    <location>
        <position position="475"/>
    </location>
</feature>
<dbReference type="SUPFAM" id="SSF143975">
    <property type="entry name" value="IlvD/EDD N-terminal domain-like"/>
    <property type="match status" value="1"/>
</dbReference>
<comment type="caution">
    <text evidence="18">The sequence shown here is derived from an EMBL/GenBank/DDBJ whole genome shotgun (WGS) entry which is preliminary data.</text>
</comment>
<evidence type="ECO:0000256" key="4">
    <source>
        <dbReference type="ARBA" id="ARBA00022714"/>
    </source>
</evidence>
<dbReference type="NCBIfam" id="NF002068">
    <property type="entry name" value="PRK00911.1"/>
    <property type="match status" value="1"/>
</dbReference>
<dbReference type="NCBIfam" id="TIGR00110">
    <property type="entry name" value="ilvD"/>
    <property type="match status" value="1"/>
</dbReference>
<feature type="binding site" evidence="15">
    <location>
        <position position="449"/>
    </location>
    <ligand>
        <name>Mg(2+)</name>
        <dbReference type="ChEBI" id="CHEBI:18420"/>
    </ligand>
</feature>
<accession>A0ABW1YI16</accession>
<comment type="function">
    <text evidence="15">Functions in the biosynthesis of branched-chain amino acids. Catalyzes the dehydration of (2R,3R)-2,3-dihydroxy-3-methylpentanoate (2,3-dihydroxy-3-methylvalerate) into 2-oxo-3-methylpentanoate (2-oxo-3-methylvalerate) and of (2R)-2,3-dihydroxy-3-methylbutanoate (2,3-dihydroxyisovalerate) into 2-oxo-3-methylbutanoate (2-oxoisovalerate), the penultimate precursor to L-isoleucine and L-valine, respectively.</text>
</comment>
<organism evidence="18 19">
    <name type="scientific">Deinococcus lacus</name>
    <dbReference type="NCBI Taxonomy" id="392561"/>
    <lineage>
        <taxon>Bacteria</taxon>
        <taxon>Thermotogati</taxon>
        <taxon>Deinococcota</taxon>
        <taxon>Deinococci</taxon>
        <taxon>Deinococcales</taxon>
        <taxon>Deinococcaceae</taxon>
        <taxon>Deinococcus</taxon>
    </lineage>
</organism>
<dbReference type="Gene3D" id="3.50.30.80">
    <property type="entry name" value="IlvD/EDD C-terminal domain-like"/>
    <property type="match status" value="1"/>
</dbReference>
<dbReference type="Proteomes" id="UP001596297">
    <property type="component" value="Unassembled WGS sequence"/>
</dbReference>
<dbReference type="RefSeq" id="WP_380083954.1">
    <property type="nucleotide sequence ID" value="NZ_JBHSWD010000002.1"/>
</dbReference>
<keyword evidence="7 15" id="KW-0408">Iron</keyword>
<feature type="binding site" evidence="15">
    <location>
        <position position="126"/>
    </location>
    <ligand>
        <name>Mg(2+)</name>
        <dbReference type="ChEBI" id="CHEBI:18420"/>
    </ligand>
</feature>
<dbReference type="InterPro" id="IPR037237">
    <property type="entry name" value="IlvD/EDD_N"/>
</dbReference>
<keyword evidence="5 15" id="KW-0479">Metal-binding</keyword>
<keyword evidence="6 15" id="KW-0460">Magnesium</keyword>
<feature type="binding site" evidence="15">
    <location>
        <position position="52"/>
    </location>
    <ligand>
        <name>[2Fe-2S] cluster</name>
        <dbReference type="ChEBI" id="CHEBI:190135"/>
    </ligand>
</feature>
<evidence type="ECO:0000256" key="6">
    <source>
        <dbReference type="ARBA" id="ARBA00022842"/>
    </source>
</evidence>
<evidence type="ECO:0000256" key="12">
    <source>
        <dbReference type="ARBA" id="ARBA00029436"/>
    </source>
</evidence>
<keyword evidence="19" id="KW-1185">Reference proteome</keyword>
<evidence type="ECO:0000313" key="18">
    <source>
        <dbReference type="EMBL" id="MFC6592832.1"/>
    </source>
</evidence>
<gene>
    <name evidence="15 18" type="primary">ilvD</name>
    <name evidence="18" type="ORF">ACFP81_13060</name>
</gene>
<evidence type="ECO:0000256" key="10">
    <source>
        <dbReference type="ARBA" id="ARBA00023304"/>
    </source>
</evidence>
<comment type="cofactor">
    <cofactor evidence="15">
        <name>[2Fe-2S] cluster</name>
        <dbReference type="ChEBI" id="CHEBI:190135"/>
    </cofactor>
    <text evidence="15">Binds 1 [2Fe-2S] cluster per subunit. This cluster acts as a Lewis acid cofactor.</text>
</comment>
<evidence type="ECO:0000256" key="3">
    <source>
        <dbReference type="ARBA" id="ARBA00022605"/>
    </source>
</evidence>
<dbReference type="EMBL" id="JBHSWD010000002">
    <property type="protein sequence ID" value="MFC6592832.1"/>
    <property type="molecule type" value="Genomic_DNA"/>
</dbReference>
<dbReference type="PROSITE" id="PS00886">
    <property type="entry name" value="ILVD_EDD_1"/>
    <property type="match status" value="1"/>
</dbReference>
<keyword evidence="8 15" id="KW-0411">Iron-sulfur</keyword>
<dbReference type="Pfam" id="PF00920">
    <property type="entry name" value="ILVD_EDD_N"/>
    <property type="match status" value="1"/>
</dbReference>
<name>A0ABW1YI16_9DEIO</name>
<evidence type="ECO:0000256" key="8">
    <source>
        <dbReference type="ARBA" id="ARBA00023014"/>
    </source>
</evidence>
<feature type="binding site" description="via carbamate group" evidence="15">
    <location>
        <position position="127"/>
    </location>
    <ligand>
        <name>Mg(2+)</name>
        <dbReference type="ChEBI" id="CHEBI:18420"/>
    </ligand>
</feature>
<evidence type="ECO:0000256" key="11">
    <source>
        <dbReference type="ARBA" id="ARBA00029304"/>
    </source>
</evidence>
<dbReference type="EC" id="4.2.1.9" evidence="14 15"/>
<comment type="cofactor">
    <cofactor evidence="1 15">
        <name>Mg(2+)</name>
        <dbReference type="ChEBI" id="CHEBI:18420"/>
    </cofactor>
</comment>
<evidence type="ECO:0000256" key="1">
    <source>
        <dbReference type="ARBA" id="ARBA00001946"/>
    </source>
</evidence>
<dbReference type="PANTHER" id="PTHR21000:SF5">
    <property type="entry name" value="DIHYDROXY-ACID DEHYDRATASE, MITOCHONDRIAL"/>
    <property type="match status" value="1"/>
</dbReference>
<evidence type="ECO:0000256" key="15">
    <source>
        <dbReference type="HAMAP-Rule" id="MF_00012"/>
    </source>
</evidence>
<evidence type="ECO:0000259" key="17">
    <source>
        <dbReference type="Pfam" id="PF24877"/>
    </source>
</evidence>
<comment type="catalytic activity">
    <reaction evidence="15">
        <text>(2R,3R)-2,3-dihydroxy-3-methylpentanoate = (S)-3-methyl-2-oxopentanoate + H2O</text>
        <dbReference type="Rhea" id="RHEA:27694"/>
        <dbReference type="ChEBI" id="CHEBI:15377"/>
        <dbReference type="ChEBI" id="CHEBI:35146"/>
        <dbReference type="ChEBI" id="CHEBI:49258"/>
        <dbReference type="EC" id="4.2.1.9"/>
    </reaction>
</comment>
<comment type="subunit">
    <text evidence="15">Homodimer.</text>
</comment>
<comment type="pathway">
    <text evidence="12 15">Amino-acid biosynthesis; L-valine biosynthesis; L-valine from pyruvate: step 3/4.</text>
</comment>
<dbReference type="GO" id="GO:0004160">
    <property type="term" value="F:dihydroxy-acid dehydratase activity"/>
    <property type="evidence" value="ECO:0007669"/>
    <property type="project" value="UniProtKB-EC"/>
</dbReference>
<evidence type="ECO:0000256" key="2">
    <source>
        <dbReference type="ARBA" id="ARBA00006486"/>
    </source>
</evidence>
<comment type="caution">
    <text evidence="15">Lacks conserved residue(s) required for the propagation of feature annotation.</text>
</comment>
<comment type="catalytic activity">
    <reaction evidence="11">
        <text>(2R)-2,3-dihydroxy-3-methylbutanoate = 3-methyl-2-oxobutanoate + H2O</text>
        <dbReference type="Rhea" id="RHEA:24809"/>
        <dbReference type="ChEBI" id="CHEBI:11851"/>
        <dbReference type="ChEBI" id="CHEBI:15377"/>
        <dbReference type="ChEBI" id="CHEBI:49072"/>
        <dbReference type="EC" id="4.2.1.9"/>
    </reaction>
    <physiologicalReaction direction="left-to-right" evidence="11">
        <dbReference type="Rhea" id="RHEA:24810"/>
    </physiologicalReaction>
</comment>
<evidence type="ECO:0000256" key="13">
    <source>
        <dbReference type="ARBA" id="ARBA00029437"/>
    </source>
</evidence>
<dbReference type="SUPFAM" id="SSF52016">
    <property type="entry name" value="LeuD/IlvD-like"/>
    <property type="match status" value="1"/>
</dbReference>
<feature type="domain" description="Dihydroxy-acid/6-phosphogluconate dehydratase N-terminal" evidence="16">
    <location>
        <begin position="37"/>
        <end position="354"/>
    </location>
</feature>
<keyword evidence="4 15" id="KW-0001">2Fe-2S</keyword>
<dbReference type="InterPro" id="IPR000581">
    <property type="entry name" value="ILV_EDD_N"/>
</dbReference>
<dbReference type="Pfam" id="PF24877">
    <property type="entry name" value="ILV_EDD_C"/>
    <property type="match status" value="1"/>
</dbReference>
<feature type="binding site" evidence="15">
    <location>
        <position position="84"/>
    </location>
    <ligand>
        <name>Mg(2+)</name>
        <dbReference type="ChEBI" id="CHEBI:18420"/>
    </ligand>
</feature>
<dbReference type="InterPro" id="IPR020558">
    <property type="entry name" value="DiOHA_6PGluconate_deHydtase_CS"/>
</dbReference>
<evidence type="ECO:0000256" key="7">
    <source>
        <dbReference type="ARBA" id="ARBA00023004"/>
    </source>
</evidence>
<keyword evidence="3 15" id="KW-0028">Amino-acid biosynthesis</keyword>
<sequence length="559" mass="58774">MSKPLNWNSHHITQGDEKAPNRAMLRAVGFTDGDFEKPIIGVAHAQSNITPCNNGLGHLADAISAAITEAGGMPQQYGTITVSDGISMGTEGMKCSLVSREVIADSIETVSRGMSHDGVVVTGGCDKNMPGAMIGIARLNIPAIFVYGGTIKPGHYGGQDLTIVSVFEAVGAYGAGKISREDFNEIERRACPGNGSCGGMYTANTMSSAFEAMGMSLPYSSTMSAVDAEKESSAAESGRALVRLIERGIRPRDIMTKAAFENAMTVIMAVGGSTNAVLHLLAIAHALELDLTLDDFERIRERTPVFCDLKPSGRYVATDLHAAGGIPLVMKMLLEAGLLHGDCLTVTGQTVAENLADVPAQPSPAQDVIRPISQPLYAQGHLAILRGNLAPQGSVAKISGLKSIKITGPARVFDSEERCMAAIMGDQIRPGDVLVIRYEGPKGGPGMREMLSPTSAIIGKGLGDSVGLITDGRFSGATFGLVVGHVAPEAFVGGPIALIQEGDTIELDAEKLELNLLVPEAELERRRAAWTPPKPNYERGVLAKYARLVSGADQGAVTD</sequence>
<feature type="domain" description="Dihydroxy-acid/6-phosphogluconate dehydratase C-terminal" evidence="17">
    <location>
        <begin position="367"/>
        <end position="556"/>
    </location>
</feature>
<proteinExistence type="inferred from homology"/>
<dbReference type="InterPro" id="IPR042096">
    <property type="entry name" value="Dihydro-acid_dehy_C"/>
</dbReference>
<comment type="similarity">
    <text evidence="2 15">Belongs to the IlvD/Edd family.</text>
</comment>
<dbReference type="InterPro" id="IPR050165">
    <property type="entry name" value="DHAD_IlvD/Edd"/>
</dbReference>
<dbReference type="InterPro" id="IPR056740">
    <property type="entry name" value="ILV_EDD_C"/>
</dbReference>
<dbReference type="PROSITE" id="PS00887">
    <property type="entry name" value="ILVD_EDD_2"/>
    <property type="match status" value="1"/>
</dbReference>
<evidence type="ECO:0000256" key="14">
    <source>
        <dbReference type="ARBA" id="ARBA00029490"/>
    </source>
</evidence>
<keyword evidence="9 15" id="KW-0456">Lyase</keyword>
<feature type="modified residue" description="N6-carboxylysine" evidence="15">
    <location>
        <position position="127"/>
    </location>
</feature>
<dbReference type="PANTHER" id="PTHR21000">
    <property type="entry name" value="DIHYDROXY-ACID DEHYDRATASE DAD"/>
    <property type="match status" value="1"/>
</dbReference>
<protein>
    <recommendedName>
        <fullName evidence="14 15">Dihydroxy-acid dehydratase</fullName>
        <shortName evidence="15">DAD</shortName>
        <ecNumber evidence="14 15">4.2.1.9</ecNumber>
    </recommendedName>
</protein>
<dbReference type="InterPro" id="IPR004404">
    <property type="entry name" value="DihydroxyA_deHydtase"/>
</dbReference>
<evidence type="ECO:0000256" key="9">
    <source>
        <dbReference type="ARBA" id="ARBA00023239"/>
    </source>
</evidence>
<keyword evidence="10 15" id="KW-0100">Branched-chain amino acid biosynthesis</keyword>
<evidence type="ECO:0000259" key="16">
    <source>
        <dbReference type="Pfam" id="PF00920"/>
    </source>
</evidence>
<comment type="pathway">
    <text evidence="13 15">Amino-acid biosynthesis; L-isoleucine biosynthesis; L-isoleucine from 2-oxobutanoate: step 3/4.</text>
</comment>